<gene>
    <name evidence="1" type="ORF">EVAR_39925_1</name>
</gene>
<protein>
    <submittedName>
        <fullName evidence="1">Uncharacterized protein</fullName>
    </submittedName>
</protein>
<reference evidence="1 2" key="1">
    <citation type="journal article" date="2019" name="Commun. Biol.">
        <title>The bagworm genome reveals a unique fibroin gene that provides high tensile strength.</title>
        <authorList>
            <person name="Kono N."/>
            <person name="Nakamura H."/>
            <person name="Ohtoshi R."/>
            <person name="Tomita M."/>
            <person name="Numata K."/>
            <person name="Arakawa K."/>
        </authorList>
    </citation>
    <scope>NUCLEOTIDE SEQUENCE [LARGE SCALE GENOMIC DNA]</scope>
</reference>
<name>A0A4C1WQS0_EUMVA</name>
<dbReference type="AlphaFoldDB" id="A0A4C1WQS0"/>
<evidence type="ECO:0000313" key="1">
    <source>
        <dbReference type="EMBL" id="GBP52465.1"/>
    </source>
</evidence>
<proteinExistence type="predicted"/>
<dbReference type="EMBL" id="BGZK01000603">
    <property type="protein sequence ID" value="GBP52465.1"/>
    <property type="molecule type" value="Genomic_DNA"/>
</dbReference>
<dbReference type="Proteomes" id="UP000299102">
    <property type="component" value="Unassembled WGS sequence"/>
</dbReference>
<evidence type="ECO:0000313" key="2">
    <source>
        <dbReference type="Proteomes" id="UP000299102"/>
    </source>
</evidence>
<organism evidence="1 2">
    <name type="scientific">Eumeta variegata</name>
    <name type="common">Bagworm moth</name>
    <name type="synonym">Eumeta japonica</name>
    <dbReference type="NCBI Taxonomy" id="151549"/>
    <lineage>
        <taxon>Eukaryota</taxon>
        <taxon>Metazoa</taxon>
        <taxon>Ecdysozoa</taxon>
        <taxon>Arthropoda</taxon>
        <taxon>Hexapoda</taxon>
        <taxon>Insecta</taxon>
        <taxon>Pterygota</taxon>
        <taxon>Neoptera</taxon>
        <taxon>Endopterygota</taxon>
        <taxon>Lepidoptera</taxon>
        <taxon>Glossata</taxon>
        <taxon>Ditrysia</taxon>
        <taxon>Tineoidea</taxon>
        <taxon>Psychidae</taxon>
        <taxon>Oiketicinae</taxon>
        <taxon>Eumeta</taxon>
    </lineage>
</organism>
<keyword evidence="2" id="KW-1185">Reference proteome</keyword>
<comment type="caution">
    <text evidence="1">The sequence shown here is derived from an EMBL/GenBank/DDBJ whole genome shotgun (WGS) entry which is preliminary data.</text>
</comment>
<accession>A0A4C1WQS0</accession>
<sequence length="84" mass="9903">MSKPNEKLTRNDVDVTTSHRQDITIRNQTRTYFRRREDRSFSTGISNSGSGARQTAIDNIKILMRTTLFQRISQRLVRIQIRIH</sequence>